<dbReference type="NCBIfam" id="TIGR01499">
    <property type="entry name" value="folC"/>
    <property type="match status" value="1"/>
</dbReference>
<keyword evidence="14" id="KW-1185">Reference proteome</keyword>
<keyword evidence="9" id="KW-0460">Magnesium</keyword>
<dbReference type="GO" id="GO:0005524">
    <property type="term" value="F:ATP binding"/>
    <property type="evidence" value="ECO:0007669"/>
    <property type="project" value="UniProtKB-KW"/>
</dbReference>
<evidence type="ECO:0000313" key="14">
    <source>
        <dbReference type="Proteomes" id="UP001278766"/>
    </source>
</evidence>
<reference evidence="13" key="2">
    <citation type="submission" date="2023-06" db="EMBL/GenBank/DDBJ databases">
        <authorList>
            <consortium name="Lawrence Berkeley National Laboratory"/>
            <person name="Haridas S."/>
            <person name="Hensen N."/>
            <person name="Bonometti L."/>
            <person name="Westerberg I."/>
            <person name="Brannstrom I.O."/>
            <person name="Guillou S."/>
            <person name="Cros-Aarteil S."/>
            <person name="Calhoun S."/>
            <person name="Kuo A."/>
            <person name="Mondo S."/>
            <person name="Pangilinan J."/>
            <person name="Riley R."/>
            <person name="Labutti K."/>
            <person name="Andreopoulos B."/>
            <person name="Lipzen A."/>
            <person name="Chen C."/>
            <person name="Yanf M."/>
            <person name="Daum C."/>
            <person name="Ng V."/>
            <person name="Clum A."/>
            <person name="Steindorff A."/>
            <person name="Ohm R."/>
            <person name="Martin F."/>
            <person name="Silar P."/>
            <person name="Natvig D."/>
            <person name="Lalanne C."/>
            <person name="Gautier V."/>
            <person name="Ament-Velasquez S.L."/>
            <person name="Kruys A."/>
            <person name="Hutchinson M.I."/>
            <person name="Powell A.J."/>
            <person name="Barry K."/>
            <person name="Miller A.N."/>
            <person name="Grigoriev I.V."/>
            <person name="Debuchy R."/>
            <person name="Gladieux P."/>
            <person name="Thoren M.H."/>
            <person name="Johannesson H."/>
        </authorList>
    </citation>
    <scope>NUCLEOTIDE SEQUENCE</scope>
    <source>
        <strain evidence="13">CBS 168.71</strain>
    </source>
</reference>
<comment type="similarity">
    <text evidence="2">Belongs to the folylpolyglutamate synthase family.</text>
</comment>
<dbReference type="InterPro" id="IPR036615">
    <property type="entry name" value="Mur_ligase_C_dom_sf"/>
</dbReference>
<gene>
    <name evidence="13" type="ORF">B0H64DRAFT_361750</name>
</gene>
<evidence type="ECO:0000256" key="12">
    <source>
        <dbReference type="ARBA" id="ARBA00047493"/>
    </source>
</evidence>
<evidence type="ECO:0000256" key="2">
    <source>
        <dbReference type="ARBA" id="ARBA00008276"/>
    </source>
</evidence>
<reference evidence="13" key="1">
    <citation type="journal article" date="2023" name="Mol. Phylogenet. Evol.">
        <title>Genome-scale phylogeny and comparative genomics of the fungal order Sordariales.</title>
        <authorList>
            <person name="Hensen N."/>
            <person name="Bonometti L."/>
            <person name="Westerberg I."/>
            <person name="Brannstrom I.O."/>
            <person name="Guillou S."/>
            <person name="Cros-Aarteil S."/>
            <person name="Calhoun S."/>
            <person name="Haridas S."/>
            <person name="Kuo A."/>
            <person name="Mondo S."/>
            <person name="Pangilinan J."/>
            <person name="Riley R."/>
            <person name="LaButti K."/>
            <person name="Andreopoulos B."/>
            <person name="Lipzen A."/>
            <person name="Chen C."/>
            <person name="Yan M."/>
            <person name="Daum C."/>
            <person name="Ng V."/>
            <person name="Clum A."/>
            <person name="Steindorff A."/>
            <person name="Ohm R.A."/>
            <person name="Martin F."/>
            <person name="Silar P."/>
            <person name="Natvig D.O."/>
            <person name="Lalanne C."/>
            <person name="Gautier V."/>
            <person name="Ament-Velasquez S.L."/>
            <person name="Kruys A."/>
            <person name="Hutchinson M.I."/>
            <person name="Powell A.J."/>
            <person name="Barry K."/>
            <person name="Miller A.N."/>
            <person name="Grigoriev I.V."/>
            <person name="Debuchy R."/>
            <person name="Gladieux P."/>
            <person name="Hiltunen Thoren M."/>
            <person name="Johannesson H."/>
        </authorList>
    </citation>
    <scope>NUCLEOTIDE SEQUENCE</scope>
    <source>
        <strain evidence="13">CBS 168.71</strain>
    </source>
</reference>
<comment type="catalytic activity">
    <reaction evidence="12">
        <text>(6S)-5,6,7,8-tetrahydrofolyl-(gamma-L-Glu)(n) + L-glutamate + ATP = (6S)-5,6,7,8-tetrahydrofolyl-(gamma-L-Glu)(n+1) + ADP + phosphate + H(+)</text>
        <dbReference type="Rhea" id="RHEA:10580"/>
        <dbReference type="Rhea" id="RHEA-COMP:14738"/>
        <dbReference type="Rhea" id="RHEA-COMP:14740"/>
        <dbReference type="ChEBI" id="CHEBI:15378"/>
        <dbReference type="ChEBI" id="CHEBI:29985"/>
        <dbReference type="ChEBI" id="CHEBI:30616"/>
        <dbReference type="ChEBI" id="CHEBI:43474"/>
        <dbReference type="ChEBI" id="CHEBI:141005"/>
        <dbReference type="ChEBI" id="CHEBI:456216"/>
        <dbReference type="EC" id="6.3.2.17"/>
    </reaction>
</comment>
<keyword evidence="8" id="KW-0067">ATP-binding</keyword>
<dbReference type="EMBL" id="JAUEPN010000005">
    <property type="protein sequence ID" value="KAK3294342.1"/>
    <property type="molecule type" value="Genomic_DNA"/>
</dbReference>
<dbReference type="InterPro" id="IPR001645">
    <property type="entry name" value="Folylpolyglutamate_synth"/>
</dbReference>
<dbReference type="AlphaFoldDB" id="A0AAE0HDE2"/>
<dbReference type="GO" id="GO:0005829">
    <property type="term" value="C:cytosol"/>
    <property type="evidence" value="ECO:0007669"/>
    <property type="project" value="TreeGrafter"/>
</dbReference>
<dbReference type="SUPFAM" id="SSF53244">
    <property type="entry name" value="MurD-like peptide ligases, peptide-binding domain"/>
    <property type="match status" value="1"/>
</dbReference>
<evidence type="ECO:0000256" key="7">
    <source>
        <dbReference type="ARBA" id="ARBA00022741"/>
    </source>
</evidence>
<accession>A0AAE0HDE2</accession>
<dbReference type="GO" id="GO:0005739">
    <property type="term" value="C:mitochondrion"/>
    <property type="evidence" value="ECO:0007669"/>
    <property type="project" value="TreeGrafter"/>
</dbReference>
<dbReference type="GO" id="GO:0004326">
    <property type="term" value="F:tetrahydrofolylpolyglutamate synthase activity"/>
    <property type="evidence" value="ECO:0007669"/>
    <property type="project" value="UniProtKB-EC"/>
</dbReference>
<protein>
    <recommendedName>
        <fullName evidence="3">tetrahydrofolate synthase</fullName>
        <ecNumber evidence="3">6.3.2.17</ecNumber>
    </recommendedName>
    <alternativeName>
        <fullName evidence="11">Folylpoly-gamma-glutamate synthetase</fullName>
    </alternativeName>
    <alternativeName>
        <fullName evidence="10">Tetrahydrofolylpolyglutamate synthase</fullName>
    </alternativeName>
</protein>
<evidence type="ECO:0000256" key="3">
    <source>
        <dbReference type="ARBA" id="ARBA00013025"/>
    </source>
</evidence>
<evidence type="ECO:0000256" key="10">
    <source>
        <dbReference type="ARBA" id="ARBA00030592"/>
    </source>
</evidence>
<dbReference type="GeneID" id="87838694"/>
<dbReference type="GO" id="GO:0006730">
    <property type="term" value="P:one-carbon metabolic process"/>
    <property type="evidence" value="ECO:0007669"/>
    <property type="project" value="UniProtKB-KW"/>
</dbReference>
<keyword evidence="4" id="KW-0554">One-carbon metabolism</keyword>
<keyword evidence="6" id="KW-0479">Metal-binding</keyword>
<dbReference type="SUPFAM" id="SSF53623">
    <property type="entry name" value="MurD-like peptide ligases, catalytic domain"/>
    <property type="match status" value="1"/>
</dbReference>
<dbReference type="GO" id="GO:0046872">
    <property type="term" value="F:metal ion binding"/>
    <property type="evidence" value="ECO:0007669"/>
    <property type="project" value="UniProtKB-KW"/>
</dbReference>
<evidence type="ECO:0000313" key="13">
    <source>
        <dbReference type="EMBL" id="KAK3294342.1"/>
    </source>
</evidence>
<evidence type="ECO:0000256" key="11">
    <source>
        <dbReference type="ARBA" id="ARBA00030876"/>
    </source>
</evidence>
<dbReference type="Proteomes" id="UP001278766">
    <property type="component" value="Unassembled WGS sequence"/>
</dbReference>
<evidence type="ECO:0000256" key="4">
    <source>
        <dbReference type="ARBA" id="ARBA00022563"/>
    </source>
</evidence>
<evidence type="ECO:0000256" key="5">
    <source>
        <dbReference type="ARBA" id="ARBA00022598"/>
    </source>
</evidence>
<comment type="pathway">
    <text evidence="1">Cofactor biosynthesis; tetrahydrofolylpolyglutamate biosynthesis.</text>
</comment>
<dbReference type="Gene3D" id="3.90.190.20">
    <property type="entry name" value="Mur ligase, C-terminal domain"/>
    <property type="match status" value="1"/>
</dbReference>
<organism evidence="13 14">
    <name type="scientific">Chaetomium fimeti</name>
    <dbReference type="NCBI Taxonomy" id="1854472"/>
    <lineage>
        <taxon>Eukaryota</taxon>
        <taxon>Fungi</taxon>
        <taxon>Dikarya</taxon>
        <taxon>Ascomycota</taxon>
        <taxon>Pezizomycotina</taxon>
        <taxon>Sordariomycetes</taxon>
        <taxon>Sordariomycetidae</taxon>
        <taxon>Sordariales</taxon>
        <taxon>Chaetomiaceae</taxon>
        <taxon>Chaetomium</taxon>
    </lineage>
</organism>
<dbReference type="EC" id="6.3.2.17" evidence="3"/>
<dbReference type="Gene3D" id="3.40.1190.10">
    <property type="entry name" value="Mur-like, catalytic domain"/>
    <property type="match status" value="1"/>
</dbReference>
<evidence type="ECO:0000256" key="6">
    <source>
        <dbReference type="ARBA" id="ARBA00022723"/>
    </source>
</evidence>
<dbReference type="PANTHER" id="PTHR11136:SF5">
    <property type="entry name" value="FOLYLPOLYGLUTAMATE SYNTHASE, MITOCHONDRIAL"/>
    <property type="match status" value="1"/>
</dbReference>
<dbReference type="PANTHER" id="PTHR11136">
    <property type="entry name" value="FOLYLPOLYGLUTAMATE SYNTHASE-RELATED"/>
    <property type="match status" value="1"/>
</dbReference>
<name>A0AAE0HDE2_9PEZI</name>
<comment type="caution">
    <text evidence="13">The sequence shown here is derived from an EMBL/GenBank/DDBJ whole genome shotgun (WGS) entry which is preliminary data.</text>
</comment>
<evidence type="ECO:0000256" key="9">
    <source>
        <dbReference type="ARBA" id="ARBA00022842"/>
    </source>
</evidence>
<dbReference type="InterPro" id="IPR036565">
    <property type="entry name" value="Mur-like_cat_sf"/>
</dbReference>
<sequence>MSNTYQDAVELLRSRSRPWLRKQNPGRSRRSRPNNMGMREWLLELGHETSSFNIIHITGTKGKGSTAAFTDSLIRAHFHRLSRPVKVGLYTSPHLITERERIRINFEPLSEQVFAGYFFDVWNTLHKKAANDEFMPGYLQLLALTSMHAFKKEAVDVVIYEVHAGGRKDATNIFERPVACGFTTIGLDHADLLGDTIRSITWHKSGIMKPGQRAYSVIQQETVAREVLEEEAAKLDCPLQFVDTFAYLPEHPRLRLPAQKQNASLGIRLANAYLDTYNEKLSADDIRIGTSQCDWPGRFQRIQRGTHHWALDVAHNSLSLPVALEWFKSEVRSCHTRPEPRTALIFGHESARDTFALIVTIARFCEQHDFRFDLVILSPYKRYGLEVYDPVAEGHAGTWQTMQPLTEIRCASSLAEATGMVTERWGRDALWTLITGSTYLVGEALEWLSQIRMESLDI</sequence>
<keyword evidence="5" id="KW-0436">Ligase</keyword>
<proteinExistence type="inferred from homology"/>
<keyword evidence="7" id="KW-0547">Nucleotide-binding</keyword>
<evidence type="ECO:0000256" key="8">
    <source>
        <dbReference type="ARBA" id="ARBA00022840"/>
    </source>
</evidence>
<evidence type="ECO:0000256" key="1">
    <source>
        <dbReference type="ARBA" id="ARBA00005150"/>
    </source>
</evidence>
<dbReference type="RefSeq" id="XP_062657856.1">
    <property type="nucleotide sequence ID" value="XM_062801746.1"/>
</dbReference>